<dbReference type="OrthoDB" id="9802516at2"/>
<dbReference type="HAMAP" id="MF_00048">
    <property type="entry name" value="UPF0102"/>
    <property type="match status" value="1"/>
</dbReference>
<dbReference type="Gene3D" id="3.40.1350.10">
    <property type="match status" value="1"/>
</dbReference>
<name>A0A0S3QTU2_THET7</name>
<proteinExistence type="inferred from homology"/>
<keyword evidence="4" id="KW-1185">Reference proteome</keyword>
<keyword evidence="3" id="KW-0255">Endonuclease</keyword>
<dbReference type="PANTHER" id="PTHR34039">
    <property type="entry name" value="UPF0102 PROTEIN YRAN"/>
    <property type="match status" value="1"/>
</dbReference>
<dbReference type="SUPFAM" id="SSF52980">
    <property type="entry name" value="Restriction endonuclease-like"/>
    <property type="match status" value="1"/>
</dbReference>
<dbReference type="CDD" id="cd20736">
    <property type="entry name" value="PoNe_Nuclease"/>
    <property type="match status" value="1"/>
</dbReference>
<dbReference type="PANTHER" id="PTHR34039:SF1">
    <property type="entry name" value="UPF0102 PROTEIN YRAN"/>
    <property type="match status" value="1"/>
</dbReference>
<sequence length="117" mass="13704">MKRKDLGKTGEDIAVSFLESQGYKIIKRNYFCRFGEIDVVAEKNGTIYFVEVRTLKSDLMQSPLETITPSKLKRFKKAVHWYITKENIRSNYRTLFIGIKVKHKSAEIIPLLDFLEE</sequence>
<evidence type="ECO:0000313" key="3">
    <source>
        <dbReference type="EMBL" id="BAT71759.1"/>
    </source>
</evidence>
<dbReference type="RefSeq" id="WP_068549757.1">
    <property type="nucleotide sequence ID" value="NZ_AP013035.1"/>
</dbReference>
<keyword evidence="3" id="KW-0378">Hydrolase</keyword>
<comment type="similarity">
    <text evidence="1 2">Belongs to the UPF0102 family.</text>
</comment>
<dbReference type="EMBL" id="AP013035">
    <property type="protein sequence ID" value="BAT71759.1"/>
    <property type="molecule type" value="Genomic_DNA"/>
</dbReference>
<dbReference type="Pfam" id="PF02021">
    <property type="entry name" value="UPF0102"/>
    <property type="match status" value="1"/>
</dbReference>
<protein>
    <recommendedName>
        <fullName evidence="2">UPF0102 protein TST_0961</fullName>
    </recommendedName>
</protein>
<dbReference type="InterPro" id="IPR011856">
    <property type="entry name" value="tRNA_endonuc-like_dom_sf"/>
</dbReference>
<dbReference type="KEGG" id="ttk:TST_0961"/>
<evidence type="ECO:0000256" key="1">
    <source>
        <dbReference type="ARBA" id="ARBA00006738"/>
    </source>
</evidence>
<evidence type="ECO:0000313" key="4">
    <source>
        <dbReference type="Proteomes" id="UP000063234"/>
    </source>
</evidence>
<dbReference type="AlphaFoldDB" id="A0A0S3QTU2"/>
<dbReference type="InterPro" id="IPR011335">
    <property type="entry name" value="Restrct_endonuc-II-like"/>
</dbReference>
<organism evidence="3 4">
    <name type="scientific">Thermosulfidibacter takaii (strain DSM 17441 / JCM 13301 / NBRC 103674 / ABI70S6)</name>
    <dbReference type="NCBI Taxonomy" id="1298851"/>
    <lineage>
        <taxon>Bacteria</taxon>
        <taxon>Pseudomonadati</taxon>
        <taxon>Thermosulfidibacterota</taxon>
        <taxon>Thermosulfidibacteria</taxon>
        <taxon>Thermosulfidibacterales</taxon>
        <taxon>Thermosulfidibacteraceae</taxon>
    </lineage>
</organism>
<dbReference type="STRING" id="1298851.TST_0961"/>
<accession>A0A0S3QTU2</accession>
<dbReference type="InterPro" id="IPR003509">
    <property type="entry name" value="UPF0102_YraN-like"/>
</dbReference>
<dbReference type="GO" id="GO:0003676">
    <property type="term" value="F:nucleic acid binding"/>
    <property type="evidence" value="ECO:0007669"/>
    <property type="project" value="InterPro"/>
</dbReference>
<dbReference type="GO" id="GO:0004519">
    <property type="term" value="F:endonuclease activity"/>
    <property type="evidence" value="ECO:0007669"/>
    <property type="project" value="UniProtKB-KW"/>
</dbReference>
<keyword evidence="3" id="KW-0540">Nuclease</keyword>
<gene>
    <name evidence="3" type="primary">yraN</name>
    <name evidence="3" type="ORF">TST_0961</name>
</gene>
<dbReference type="Proteomes" id="UP000063234">
    <property type="component" value="Chromosome"/>
</dbReference>
<evidence type="ECO:0000256" key="2">
    <source>
        <dbReference type="HAMAP-Rule" id="MF_00048"/>
    </source>
</evidence>
<reference evidence="4" key="1">
    <citation type="journal article" date="2018" name="Science">
        <title>A primordial and reversible TCA cycle in a facultatively chemolithoautotrophic thermophile.</title>
        <authorList>
            <person name="Nunoura T."/>
            <person name="Chikaraishi Y."/>
            <person name="Izaki R."/>
            <person name="Suwa T."/>
            <person name="Sato T."/>
            <person name="Harada T."/>
            <person name="Mori K."/>
            <person name="Kato Y."/>
            <person name="Miyazaki M."/>
            <person name="Shimamura S."/>
            <person name="Yanagawa K."/>
            <person name="Shuto A."/>
            <person name="Ohkouchi N."/>
            <person name="Fujita N."/>
            <person name="Takaki Y."/>
            <person name="Atomi H."/>
            <person name="Takai K."/>
        </authorList>
    </citation>
    <scope>NUCLEOTIDE SEQUENCE [LARGE SCALE GENOMIC DNA]</scope>
    <source>
        <strain evidence="4">DSM 17441 / JCM 13301 / NBRC 103674 / ABI70S6</strain>
    </source>
</reference>